<dbReference type="InterPro" id="IPR026263">
    <property type="entry name" value="Alkaline_phosphatase_prok"/>
</dbReference>
<dbReference type="Gene3D" id="3.40.720.10">
    <property type="entry name" value="Alkaline Phosphatase, subunit A"/>
    <property type="match status" value="1"/>
</dbReference>
<evidence type="ECO:0000256" key="2">
    <source>
        <dbReference type="ARBA" id="ARBA00022723"/>
    </source>
</evidence>
<dbReference type="CDD" id="cd16016">
    <property type="entry name" value="AP-SPAP"/>
    <property type="match status" value="1"/>
</dbReference>
<keyword evidence="1" id="KW-0597">Phosphoprotein</keyword>
<feature type="non-terminal residue" evidence="4">
    <location>
        <position position="1"/>
    </location>
</feature>
<proteinExistence type="predicted"/>
<dbReference type="InterPro" id="IPR002591">
    <property type="entry name" value="Phosphodiest/P_Trfase"/>
</dbReference>
<evidence type="ECO:0000313" key="4">
    <source>
        <dbReference type="EMBL" id="SVA08205.1"/>
    </source>
</evidence>
<accession>A0A381SVZ9</accession>
<dbReference type="Gene3D" id="3.30.1360.150">
    <property type="match status" value="1"/>
</dbReference>
<evidence type="ECO:0000256" key="3">
    <source>
        <dbReference type="ARBA" id="ARBA00022729"/>
    </source>
</evidence>
<dbReference type="PANTHER" id="PTHR10151:SF120">
    <property type="entry name" value="BIS(5'-ADENOSYL)-TRIPHOSPHATASE"/>
    <property type="match status" value="1"/>
</dbReference>
<organism evidence="4">
    <name type="scientific">marine metagenome</name>
    <dbReference type="NCBI Taxonomy" id="408172"/>
    <lineage>
        <taxon>unclassified sequences</taxon>
        <taxon>metagenomes</taxon>
        <taxon>ecological metagenomes</taxon>
    </lineage>
</organism>
<keyword evidence="2" id="KW-0479">Metal-binding</keyword>
<dbReference type="InterPro" id="IPR017850">
    <property type="entry name" value="Alkaline_phosphatase_core_sf"/>
</dbReference>
<dbReference type="Pfam" id="PF01663">
    <property type="entry name" value="Phosphodiest"/>
    <property type="match status" value="1"/>
</dbReference>
<gene>
    <name evidence="4" type="ORF">METZ01_LOCUS61059</name>
</gene>
<reference evidence="4" key="1">
    <citation type="submission" date="2018-05" db="EMBL/GenBank/DDBJ databases">
        <authorList>
            <person name="Lanie J.A."/>
            <person name="Ng W.-L."/>
            <person name="Kazmierczak K.M."/>
            <person name="Andrzejewski T.M."/>
            <person name="Davidsen T.M."/>
            <person name="Wayne K.J."/>
            <person name="Tettelin H."/>
            <person name="Glass J.I."/>
            <person name="Rusch D."/>
            <person name="Podicherti R."/>
            <person name="Tsui H.-C.T."/>
            <person name="Winkler M.E."/>
        </authorList>
    </citation>
    <scope>NUCLEOTIDE SEQUENCE</scope>
</reference>
<dbReference type="GO" id="GO:0046872">
    <property type="term" value="F:metal ion binding"/>
    <property type="evidence" value="ECO:0007669"/>
    <property type="project" value="UniProtKB-KW"/>
</dbReference>
<dbReference type="EMBL" id="UINC01003657">
    <property type="protein sequence ID" value="SVA08205.1"/>
    <property type="molecule type" value="Genomic_DNA"/>
</dbReference>
<dbReference type="AlphaFoldDB" id="A0A381SVZ9"/>
<evidence type="ECO:0008006" key="5">
    <source>
        <dbReference type="Google" id="ProtNLM"/>
    </source>
</evidence>
<name>A0A381SVZ9_9ZZZZ</name>
<dbReference type="PIRSF" id="PIRSF031924">
    <property type="entry name" value="Pi-irrepressible_AP"/>
    <property type="match status" value="1"/>
</dbReference>
<sequence length="507" mass="57495">VILLVADQMRPDLLNRYDNLYTGGFRWLIDHGVNFTNTHHEHSHTLTGPGFFVIGTGKYPGSEGVMGNSFYDRNLGKTVNCVEDPKAQPVGGDGQARSFVRYESTGIGDWMKAADPLSKVYSIAGKDRSAVLLGGKNPDLILYYNYRGQFITSDYYIEKAPSWLENFNHSQNISSYRDSLWRKSLADSLYINYAREDYYPGEADKYHRDPYSPVFPIGFDPEIDPGGELMGKPWFERIILKLGRTIIREEALGLDAHPDLLCLSFSAMDWMIHEYGPYSQEVMDACIKLDTYLGDFISELDQSIGLEHIEFVLTADHGGLPLPEYQQEKGIHAGRINRDELIEAFEWIEDEIAEEYDSELFVRDGINYYFDLETLKRSNIPLSKLENIIKKYLPKVVGIERVFTKQEILEGDPTDKIISRLQKMIHHERSPDVISILSPGYLFRNPHGTSHGSPYDYDTHVPLLFSKKGRNPKQVSDPAETVDIAPTVAQILGVSPSVSCDGKPLEF</sequence>
<evidence type="ECO:0000256" key="1">
    <source>
        <dbReference type="ARBA" id="ARBA00022553"/>
    </source>
</evidence>
<dbReference type="GO" id="GO:0004035">
    <property type="term" value="F:alkaline phosphatase activity"/>
    <property type="evidence" value="ECO:0007669"/>
    <property type="project" value="InterPro"/>
</dbReference>
<dbReference type="PANTHER" id="PTHR10151">
    <property type="entry name" value="ECTONUCLEOTIDE PYROPHOSPHATASE/PHOSPHODIESTERASE"/>
    <property type="match status" value="1"/>
</dbReference>
<dbReference type="SUPFAM" id="SSF53649">
    <property type="entry name" value="Alkaline phosphatase-like"/>
    <property type="match status" value="1"/>
</dbReference>
<keyword evidence="3" id="KW-0732">Signal</keyword>
<protein>
    <recommendedName>
        <fullName evidence="5">Alkaline phosphatase family protein</fullName>
    </recommendedName>
</protein>